<dbReference type="Proteomes" id="UP000282454">
    <property type="component" value="Unassembled WGS sequence"/>
</dbReference>
<keyword evidence="1" id="KW-0472">Membrane</keyword>
<keyword evidence="1" id="KW-0812">Transmembrane</keyword>
<evidence type="ECO:0000313" key="3">
    <source>
        <dbReference type="Proteomes" id="UP000282454"/>
    </source>
</evidence>
<reference evidence="2 3" key="1">
    <citation type="submission" date="2018-10" db="EMBL/GenBank/DDBJ databases">
        <title>Genomic Encyclopedia of Archaeal and Bacterial Type Strains, Phase II (KMG-II): from individual species to whole genera.</title>
        <authorList>
            <person name="Goeker M."/>
        </authorList>
    </citation>
    <scope>NUCLEOTIDE SEQUENCE [LARGE SCALE GENOMIC DNA]</scope>
    <source>
        <strain evidence="2 3">DSM 45657</strain>
    </source>
</reference>
<dbReference type="EMBL" id="RCDD01000002">
    <property type="protein sequence ID" value="RLK58710.1"/>
    <property type="molecule type" value="Genomic_DNA"/>
</dbReference>
<evidence type="ECO:0000313" key="2">
    <source>
        <dbReference type="EMBL" id="RLK58710.1"/>
    </source>
</evidence>
<name>A0A421B353_9PSEU</name>
<protein>
    <submittedName>
        <fullName evidence="2">Uncharacterized protein</fullName>
    </submittedName>
</protein>
<dbReference type="AlphaFoldDB" id="A0A421B353"/>
<proteinExistence type="predicted"/>
<keyword evidence="1" id="KW-1133">Transmembrane helix</keyword>
<evidence type="ECO:0000256" key="1">
    <source>
        <dbReference type="SAM" id="Phobius"/>
    </source>
</evidence>
<feature type="transmembrane region" description="Helical" evidence="1">
    <location>
        <begin position="6"/>
        <end position="26"/>
    </location>
</feature>
<organism evidence="2 3">
    <name type="scientific">Actinokineospora cianjurensis</name>
    <dbReference type="NCBI Taxonomy" id="585224"/>
    <lineage>
        <taxon>Bacteria</taxon>
        <taxon>Bacillati</taxon>
        <taxon>Actinomycetota</taxon>
        <taxon>Actinomycetes</taxon>
        <taxon>Pseudonocardiales</taxon>
        <taxon>Pseudonocardiaceae</taxon>
        <taxon>Actinokineospora</taxon>
    </lineage>
</organism>
<sequence>MASTATWAIIVTLGSANVTVLGAWLLKRRSGTSVEVEIERDGSGWERQTIKITTSAEEAPEAAVLRQLRAFTPPVLPADDPGAGTV</sequence>
<keyword evidence="3" id="KW-1185">Reference proteome</keyword>
<comment type="caution">
    <text evidence="2">The sequence shown here is derived from an EMBL/GenBank/DDBJ whole genome shotgun (WGS) entry which is preliminary data.</text>
</comment>
<gene>
    <name evidence="2" type="ORF">CLV68_3185</name>
</gene>
<dbReference type="RefSeq" id="WP_121391462.1">
    <property type="nucleotide sequence ID" value="NZ_RCDD01000002.1"/>
</dbReference>
<accession>A0A421B353</accession>